<name>A0ABT8KU07_9BACT</name>
<keyword evidence="3" id="KW-1185">Reference proteome</keyword>
<feature type="domain" description="NAD-dependent epimerase/dehydratase" evidence="1">
    <location>
        <begin position="3"/>
        <end position="231"/>
    </location>
</feature>
<dbReference type="PANTHER" id="PTHR43245:SF23">
    <property type="entry name" value="NAD(P)-BINDING DOMAIN-CONTAINING PROTEIN"/>
    <property type="match status" value="1"/>
</dbReference>
<dbReference type="InterPro" id="IPR036291">
    <property type="entry name" value="NAD(P)-bd_dom_sf"/>
</dbReference>
<evidence type="ECO:0000313" key="3">
    <source>
        <dbReference type="Proteomes" id="UP001172082"/>
    </source>
</evidence>
<protein>
    <submittedName>
        <fullName evidence="2">SDR family oxidoreductase</fullName>
    </submittedName>
</protein>
<evidence type="ECO:0000259" key="1">
    <source>
        <dbReference type="Pfam" id="PF01370"/>
    </source>
</evidence>
<accession>A0ABT8KU07</accession>
<dbReference type="RefSeq" id="WP_346753140.1">
    <property type="nucleotide sequence ID" value="NZ_JAUJEA010000006.1"/>
</dbReference>
<organism evidence="2 3">
    <name type="scientific">Splendidivirga corallicola</name>
    <dbReference type="NCBI Taxonomy" id="3051826"/>
    <lineage>
        <taxon>Bacteria</taxon>
        <taxon>Pseudomonadati</taxon>
        <taxon>Bacteroidota</taxon>
        <taxon>Cytophagia</taxon>
        <taxon>Cytophagales</taxon>
        <taxon>Splendidivirgaceae</taxon>
        <taxon>Splendidivirga</taxon>
    </lineage>
</organism>
<comment type="caution">
    <text evidence="2">The sequence shown here is derived from an EMBL/GenBank/DDBJ whole genome shotgun (WGS) entry which is preliminary data.</text>
</comment>
<proteinExistence type="predicted"/>
<gene>
    <name evidence="2" type="ORF">QQ008_17140</name>
</gene>
<dbReference type="SUPFAM" id="SSF51735">
    <property type="entry name" value="NAD(P)-binding Rossmann-fold domains"/>
    <property type="match status" value="1"/>
</dbReference>
<sequence>MKILITGNMGYVGPGVVDELRSKYPNATLIGYDMGYFAKCLTNVDILPENKLDQQYFGDIRDIKAELLDGVDAIVNLAAISNDPMGKKFEDITLDVNYRSGIELAKMAKNAGVRSFVFASSCSMYGAAEEKPKTEDSTLNPLTAYARSKVATEKDLAPLADESFTITCLRFATACGMSNRLRLDLVLNDFVAAAVASKKITILSDGTPWRPLINVKDMARAIDWAIGRNQDNGGAFLAVNTGSNEWNYQVKDLANAVAEVIPGVDVSINVNAEPDKRSYKVNFDLYKKLAPDHQPIRDLKTSIQELKEGLEAMSFQDEDFRNSQLMRLKVLTQLQDGSTLDDNLKWNHR</sequence>
<dbReference type="Gene3D" id="3.40.50.720">
    <property type="entry name" value="NAD(P)-binding Rossmann-like Domain"/>
    <property type="match status" value="1"/>
</dbReference>
<dbReference type="CDD" id="cd08946">
    <property type="entry name" value="SDR_e"/>
    <property type="match status" value="1"/>
</dbReference>
<dbReference type="InterPro" id="IPR050177">
    <property type="entry name" value="Lipid_A_modif_metabolic_enz"/>
</dbReference>
<dbReference type="Pfam" id="PF01370">
    <property type="entry name" value="Epimerase"/>
    <property type="match status" value="1"/>
</dbReference>
<dbReference type="PANTHER" id="PTHR43245">
    <property type="entry name" value="BIFUNCTIONAL POLYMYXIN RESISTANCE PROTEIN ARNA"/>
    <property type="match status" value="1"/>
</dbReference>
<dbReference type="InterPro" id="IPR001509">
    <property type="entry name" value="Epimerase_deHydtase"/>
</dbReference>
<dbReference type="EMBL" id="JAUJEA010000006">
    <property type="protein sequence ID" value="MDN5203118.1"/>
    <property type="molecule type" value="Genomic_DNA"/>
</dbReference>
<dbReference type="Proteomes" id="UP001172082">
    <property type="component" value="Unassembled WGS sequence"/>
</dbReference>
<reference evidence="2" key="1">
    <citation type="submission" date="2023-06" db="EMBL/GenBank/DDBJ databases">
        <title>Genomic of Parafulvivirga corallium.</title>
        <authorList>
            <person name="Wang G."/>
        </authorList>
    </citation>
    <scope>NUCLEOTIDE SEQUENCE</scope>
    <source>
        <strain evidence="2">BMA10</strain>
    </source>
</reference>
<evidence type="ECO:0000313" key="2">
    <source>
        <dbReference type="EMBL" id="MDN5203118.1"/>
    </source>
</evidence>